<dbReference type="Pfam" id="PF02518">
    <property type="entry name" value="HATPase_c"/>
    <property type="match status" value="1"/>
</dbReference>
<evidence type="ECO:0000259" key="5">
    <source>
        <dbReference type="PROSITE" id="PS50109"/>
    </source>
</evidence>
<dbReference type="InterPro" id="IPR029016">
    <property type="entry name" value="GAF-like_dom_sf"/>
</dbReference>
<dbReference type="InterPro" id="IPR036890">
    <property type="entry name" value="HATPase_C_sf"/>
</dbReference>
<evidence type="ECO:0000256" key="1">
    <source>
        <dbReference type="ARBA" id="ARBA00000085"/>
    </source>
</evidence>
<dbReference type="Pfam" id="PF01590">
    <property type="entry name" value="GAF"/>
    <property type="match status" value="1"/>
</dbReference>
<dbReference type="PRINTS" id="PR00344">
    <property type="entry name" value="BCTRLSENSOR"/>
</dbReference>
<dbReference type="SMART" id="SM00388">
    <property type="entry name" value="HisKA"/>
    <property type="match status" value="1"/>
</dbReference>
<keyword evidence="3" id="KW-0597">Phosphoprotein</keyword>
<name>A0ABU3LDY1_9FLAO</name>
<protein>
    <recommendedName>
        <fullName evidence="2">histidine kinase</fullName>
        <ecNumber evidence="2">2.7.13.3</ecNumber>
    </recommendedName>
</protein>
<evidence type="ECO:0000256" key="3">
    <source>
        <dbReference type="ARBA" id="ARBA00022553"/>
    </source>
</evidence>
<dbReference type="Gene3D" id="3.30.565.10">
    <property type="entry name" value="Histidine kinase-like ATPase, C-terminal domain"/>
    <property type="match status" value="1"/>
</dbReference>
<dbReference type="PANTHER" id="PTHR43102:SF2">
    <property type="entry name" value="GAF DOMAIN-CONTAINING PROTEIN"/>
    <property type="match status" value="1"/>
</dbReference>
<dbReference type="EMBL" id="JAVTTO010000002">
    <property type="protein sequence ID" value="MDT7831914.1"/>
    <property type="molecule type" value="Genomic_DNA"/>
</dbReference>
<organism evidence="6 7">
    <name type="scientific">Asprobacillus argus</name>
    <dbReference type="NCBI Taxonomy" id="3076534"/>
    <lineage>
        <taxon>Bacteria</taxon>
        <taxon>Pseudomonadati</taxon>
        <taxon>Bacteroidota</taxon>
        <taxon>Flavobacteriia</taxon>
        <taxon>Flavobacteriales</taxon>
        <taxon>Flavobacteriaceae</taxon>
        <taxon>Asprobacillus</taxon>
    </lineage>
</organism>
<evidence type="ECO:0000313" key="6">
    <source>
        <dbReference type="EMBL" id="MDT7831914.1"/>
    </source>
</evidence>
<reference evidence="6 7" key="1">
    <citation type="submission" date="2023-09" db="EMBL/GenBank/DDBJ databases">
        <title>Novel taxa isolated from Blanes Bay.</title>
        <authorList>
            <person name="Rey-Velasco X."/>
            <person name="Lucena T."/>
        </authorList>
    </citation>
    <scope>NUCLEOTIDE SEQUENCE [LARGE SCALE GENOMIC DNA]</scope>
    <source>
        <strain evidence="6 7">S356</strain>
    </source>
</reference>
<dbReference type="Gene3D" id="1.10.287.130">
    <property type="match status" value="1"/>
</dbReference>
<dbReference type="SUPFAM" id="SSF55781">
    <property type="entry name" value="GAF domain-like"/>
    <property type="match status" value="1"/>
</dbReference>
<comment type="catalytic activity">
    <reaction evidence="1">
        <text>ATP + protein L-histidine = ADP + protein N-phospho-L-histidine.</text>
        <dbReference type="EC" id="2.7.13.3"/>
    </reaction>
</comment>
<feature type="coiled-coil region" evidence="4">
    <location>
        <begin position="162"/>
        <end position="189"/>
    </location>
</feature>
<dbReference type="InterPro" id="IPR004358">
    <property type="entry name" value="Sig_transdc_His_kin-like_C"/>
</dbReference>
<dbReference type="SUPFAM" id="SSF47384">
    <property type="entry name" value="Homodimeric domain of signal transducing histidine kinase"/>
    <property type="match status" value="1"/>
</dbReference>
<dbReference type="InterPro" id="IPR005467">
    <property type="entry name" value="His_kinase_dom"/>
</dbReference>
<dbReference type="PANTHER" id="PTHR43102">
    <property type="entry name" value="SLR1143 PROTEIN"/>
    <property type="match status" value="1"/>
</dbReference>
<keyword evidence="7" id="KW-1185">Reference proteome</keyword>
<accession>A0ABU3LDY1</accession>
<proteinExistence type="predicted"/>
<comment type="caution">
    <text evidence="6">The sequence shown here is derived from an EMBL/GenBank/DDBJ whole genome shotgun (WGS) entry which is preliminary data.</text>
</comment>
<dbReference type="InterPro" id="IPR003661">
    <property type="entry name" value="HisK_dim/P_dom"/>
</dbReference>
<evidence type="ECO:0000256" key="2">
    <source>
        <dbReference type="ARBA" id="ARBA00012438"/>
    </source>
</evidence>
<feature type="domain" description="Histidine kinase" evidence="5">
    <location>
        <begin position="189"/>
        <end position="402"/>
    </location>
</feature>
<dbReference type="SUPFAM" id="SSF55874">
    <property type="entry name" value="ATPase domain of HSP90 chaperone/DNA topoisomerase II/histidine kinase"/>
    <property type="match status" value="1"/>
</dbReference>
<dbReference type="Gene3D" id="3.30.450.40">
    <property type="match status" value="1"/>
</dbReference>
<sequence>MKPATPPKSEEKRLEALYSYNILDTIPEEEYDTITKIASEICDTPIALVSLIDPTRQWFKSHHGLGASETPRDYAFCAHSILEPDELFIVPDATKDERFHDNPLTTGEPHVIFYAGAPLNTPEGYSLGTLCVIDTKPRESLTEGQKTSLKALAQQVMSQLELRRKNIRLERANKEISRLNEQLNHFAYRLTHDLKTPIRGINSLVDFIKQDHYELFKNTEVQEWIDLISSRAVYMDTLIEEILEYTKATNSSIHFEEFNLKSLLNNVLKNCDVEKLIAMNFNNTDTNMAHSKIAFVQIFQNLLTNSKKFNDKEKCEVIVSFNETKDEYQFIYEDNGPGISKKYWDKVFIMFETLDDSSIKNTGIGLATVKSIINRFGGEIHLNKRSNGEEGVCFEFSLPKTNIHDMND</sequence>
<keyword evidence="4" id="KW-0175">Coiled coil</keyword>
<dbReference type="InterPro" id="IPR003018">
    <property type="entry name" value="GAF"/>
</dbReference>
<evidence type="ECO:0000313" key="7">
    <source>
        <dbReference type="Proteomes" id="UP001257277"/>
    </source>
</evidence>
<dbReference type="EC" id="2.7.13.3" evidence="2"/>
<dbReference type="InterPro" id="IPR003594">
    <property type="entry name" value="HATPase_dom"/>
</dbReference>
<keyword evidence="6" id="KW-0808">Transferase</keyword>
<evidence type="ECO:0000256" key="4">
    <source>
        <dbReference type="SAM" id="Coils"/>
    </source>
</evidence>
<dbReference type="CDD" id="cd00082">
    <property type="entry name" value="HisKA"/>
    <property type="match status" value="1"/>
</dbReference>
<dbReference type="RefSeq" id="WP_349241168.1">
    <property type="nucleotide sequence ID" value="NZ_JAVTTO010000002.1"/>
</dbReference>
<dbReference type="PROSITE" id="PS50109">
    <property type="entry name" value="HIS_KIN"/>
    <property type="match status" value="1"/>
</dbReference>
<dbReference type="InterPro" id="IPR036097">
    <property type="entry name" value="HisK_dim/P_sf"/>
</dbReference>
<dbReference type="Proteomes" id="UP001257277">
    <property type="component" value="Unassembled WGS sequence"/>
</dbReference>
<gene>
    <name evidence="6" type="ORF">RQM59_05950</name>
</gene>
<dbReference type="Pfam" id="PF00512">
    <property type="entry name" value="HisKA"/>
    <property type="match status" value="1"/>
</dbReference>
<dbReference type="SMART" id="SM00387">
    <property type="entry name" value="HATPase_c"/>
    <property type="match status" value="1"/>
</dbReference>
<keyword evidence="6" id="KW-0418">Kinase</keyword>
<dbReference type="GO" id="GO:0016301">
    <property type="term" value="F:kinase activity"/>
    <property type="evidence" value="ECO:0007669"/>
    <property type="project" value="UniProtKB-KW"/>
</dbReference>